<name>A0A644XY77_9ZZZZ</name>
<comment type="caution">
    <text evidence="4">The sequence shown here is derived from an EMBL/GenBank/DDBJ whole genome shotgun (WGS) entry which is preliminary data.</text>
</comment>
<gene>
    <name evidence="4" type="ORF">SDC9_65661</name>
</gene>
<dbReference type="AlphaFoldDB" id="A0A644XY77"/>
<dbReference type="SMART" id="SM00267">
    <property type="entry name" value="GGDEF"/>
    <property type="match status" value="1"/>
</dbReference>
<keyword evidence="1" id="KW-0472">Membrane</keyword>
<dbReference type="Pfam" id="PF00990">
    <property type="entry name" value="GGDEF"/>
    <property type="match status" value="1"/>
</dbReference>
<dbReference type="InterPro" id="IPR000160">
    <property type="entry name" value="GGDEF_dom"/>
</dbReference>
<dbReference type="Pfam" id="PF00563">
    <property type="entry name" value="EAL"/>
    <property type="match status" value="1"/>
</dbReference>
<dbReference type="InterPro" id="IPR043128">
    <property type="entry name" value="Rev_trsase/Diguanyl_cyclase"/>
</dbReference>
<dbReference type="GO" id="GO:0071111">
    <property type="term" value="F:cyclic-guanylate-specific phosphodiesterase activity"/>
    <property type="evidence" value="ECO:0007669"/>
    <property type="project" value="InterPro"/>
</dbReference>
<feature type="domain" description="EAL" evidence="2">
    <location>
        <begin position="387"/>
        <end position="637"/>
    </location>
</feature>
<reference evidence="4" key="1">
    <citation type="submission" date="2019-08" db="EMBL/GenBank/DDBJ databases">
        <authorList>
            <person name="Kucharzyk K."/>
            <person name="Murdoch R.W."/>
            <person name="Higgins S."/>
            <person name="Loffler F."/>
        </authorList>
    </citation>
    <scope>NUCLEOTIDE SEQUENCE</scope>
</reference>
<keyword evidence="1" id="KW-1133">Transmembrane helix</keyword>
<feature type="transmembrane region" description="Helical" evidence="1">
    <location>
        <begin position="173"/>
        <end position="191"/>
    </location>
</feature>
<dbReference type="InterPro" id="IPR029787">
    <property type="entry name" value="Nucleotide_cyclase"/>
</dbReference>
<dbReference type="SUPFAM" id="SSF55073">
    <property type="entry name" value="Nucleotide cyclase"/>
    <property type="match status" value="1"/>
</dbReference>
<evidence type="ECO:0000256" key="1">
    <source>
        <dbReference type="SAM" id="Phobius"/>
    </source>
</evidence>
<dbReference type="Gene3D" id="3.30.70.270">
    <property type="match status" value="1"/>
</dbReference>
<evidence type="ECO:0000259" key="2">
    <source>
        <dbReference type="PROSITE" id="PS50883"/>
    </source>
</evidence>
<feature type="domain" description="GGDEF" evidence="3">
    <location>
        <begin position="245"/>
        <end position="378"/>
    </location>
</feature>
<organism evidence="4">
    <name type="scientific">bioreactor metagenome</name>
    <dbReference type="NCBI Taxonomy" id="1076179"/>
    <lineage>
        <taxon>unclassified sequences</taxon>
        <taxon>metagenomes</taxon>
        <taxon>ecological metagenomes</taxon>
    </lineage>
</organism>
<dbReference type="Gene3D" id="3.20.20.450">
    <property type="entry name" value="EAL domain"/>
    <property type="match status" value="1"/>
</dbReference>
<proteinExistence type="predicted"/>
<dbReference type="EMBL" id="VSSQ01003139">
    <property type="protein sequence ID" value="MPM19243.1"/>
    <property type="molecule type" value="Genomic_DNA"/>
</dbReference>
<dbReference type="PANTHER" id="PTHR33121">
    <property type="entry name" value="CYCLIC DI-GMP PHOSPHODIESTERASE PDEF"/>
    <property type="match status" value="1"/>
</dbReference>
<feature type="transmembrane region" description="Helical" evidence="1">
    <location>
        <begin position="137"/>
        <end position="161"/>
    </location>
</feature>
<dbReference type="PROSITE" id="PS50887">
    <property type="entry name" value="GGDEF"/>
    <property type="match status" value="1"/>
</dbReference>
<dbReference type="InterPro" id="IPR001633">
    <property type="entry name" value="EAL_dom"/>
</dbReference>
<feature type="transmembrane region" description="Helical" evidence="1">
    <location>
        <begin position="69"/>
        <end position="95"/>
    </location>
</feature>
<dbReference type="SUPFAM" id="SSF141868">
    <property type="entry name" value="EAL domain-like"/>
    <property type="match status" value="1"/>
</dbReference>
<protein>
    <recommendedName>
        <fullName evidence="5">EAL domain-containing protein</fullName>
    </recommendedName>
</protein>
<dbReference type="PANTHER" id="PTHR33121:SF79">
    <property type="entry name" value="CYCLIC DI-GMP PHOSPHODIESTERASE PDED-RELATED"/>
    <property type="match status" value="1"/>
</dbReference>
<feature type="transmembrane region" description="Helical" evidence="1">
    <location>
        <begin position="6"/>
        <end position="23"/>
    </location>
</feature>
<dbReference type="PROSITE" id="PS50883">
    <property type="entry name" value="EAL"/>
    <property type="match status" value="1"/>
</dbReference>
<sequence length="647" mass="73118">MRYVLEYEISALFFLAIISFRFFGTRRFPNIKNKLFAFILIGAVVDLSLDLTGSVLINEFSQFPFWLNYLVNTVFYLLQAVFLVAMFFYVLILVGQFHRKNLVPISICLIPAAFIALLILTNGFTHLVFYIHPVLGYIHGSCFPILFALSFFYFISDFVVVVKYRSRLQKNEFTTICVSILIVVVACVIQILYPRYLLTGLAMVFAITLMYFTLQNSREMLDTATGVFNSGAMFLFLRDRLQEREPVEYIALDIDNMRQINELFGQANGDKLLRDVGRFLVAADESAWAFRVMGTRFVLITRSEEKSRILCEKIAKRFKQPWETGGVQVILMTTICCVAGDTLQGELLPPESVVSLLEVAFSEANRSGGRDRVFSVDHALLDSLHRRFAVESALREALETGEGLELYYQPIYDVKKNRFTGAEALLRFTHRKLGAISPCEFIPIAEKNGLIIPLDELVLRKVCTFIVEQDPKNTLGIDFLEVNLSAVEFMHQQLPDMLDALLEEYQIEPGFLFIEITETAATASYDLLAACMDTLRQRGCQFVLDDFGTGYANIAQVTSLPFSVVKLDRSLLLGRPSVFTDIVSLFSHMNLRTVVEGVETAGQAQALRQFDIDLIQGFYYARPMPQAAFQAFLSGGAREGRDPVGKG</sequence>
<dbReference type="InterPro" id="IPR050706">
    <property type="entry name" value="Cyclic-di-GMP_PDE-like"/>
</dbReference>
<keyword evidence="1" id="KW-0812">Transmembrane</keyword>
<dbReference type="InterPro" id="IPR035919">
    <property type="entry name" value="EAL_sf"/>
</dbReference>
<dbReference type="SMART" id="SM00052">
    <property type="entry name" value="EAL"/>
    <property type="match status" value="1"/>
</dbReference>
<evidence type="ECO:0000259" key="3">
    <source>
        <dbReference type="PROSITE" id="PS50887"/>
    </source>
</evidence>
<evidence type="ECO:0000313" key="4">
    <source>
        <dbReference type="EMBL" id="MPM19243.1"/>
    </source>
</evidence>
<accession>A0A644XY77</accession>
<feature type="transmembrane region" description="Helical" evidence="1">
    <location>
        <begin position="107"/>
        <end position="131"/>
    </location>
</feature>
<dbReference type="CDD" id="cd01948">
    <property type="entry name" value="EAL"/>
    <property type="match status" value="1"/>
</dbReference>
<feature type="transmembrane region" description="Helical" evidence="1">
    <location>
        <begin position="35"/>
        <end position="57"/>
    </location>
</feature>
<evidence type="ECO:0008006" key="5">
    <source>
        <dbReference type="Google" id="ProtNLM"/>
    </source>
</evidence>